<comment type="caution">
    <text evidence="2">The sequence shown here is derived from an EMBL/GenBank/DDBJ whole genome shotgun (WGS) entry which is preliminary data.</text>
</comment>
<sequence length="125" mass="12587">MTRCTGGRGTGFARTPAGVQEPLDAARSACAVASAQAGWSLAPAAPPGCFLAPGTPAALSPSVGLSRSGGRKTRDTRIATEETLGPVATVTAFSSEDEAVESATDRTTDCRPGVQRRHSGGRVGC</sequence>
<evidence type="ECO:0000256" key="1">
    <source>
        <dbReference type="SAM" id="MobiDB-lite"/>
    </source>
</evidence>
<evidence type="ECO:0000313" key="3">
    <source>
        <dbReference type="Proteomes" id="UP001501455"/>
    </source>
</evidence>
<evidence type="ECO:0000313" key="2">
    <source>
        <dbReference type="EMBL" id="GAA3494644.1"/>
    </source>
</evidence>
<dbReference type="EMBL" id="BAAAXF010000018">
    <property type="protein sequence ID" value="GAA3494644.1"/>
    <property type="molecule type" value="Genomic_DNA"/>
</dbReference>
<proteinExistence type="predicted"/>
<gene>
    <name evidence="2" type="ORF">GCM10019016_017440</name>
</gene>
<dbReference type="Proteomes" id="UP001501455">
    <property type="component" value="Unassembled WGS sequence"/>
</dbReference>
<organism evidence="2 3">
    <name type="scientific">Streptomyces prasinosporus</name>
    <dbReference type="NCBI Taxonomy" id="68256"/>
    <lineage>
        <taxon>Bacteria</taxon>
        <taxon>Bacillati</taxon>
        <taxon>Actinomycetota</taxon>
        <taxon>Actinomycetes</taxon>
        <taxon>Kitasatosporales</taxon>
        <taxon>Streptomycetaceae</taxon>
        <taxon>Streptomyces</taxon>
        <taxon>Streptomyces albogriseolus group</taxon>
    </lineage>
</organism>
<protein>
    <submittedName>
        <fullName evidence="2">Uncharacterized protein</fullName>
    </submittedName>
</protein>
<name>A0ABP6TJ72_9ACTN</name>
<dbReference type="Gene3D" id="3.40.309.10">
    <property type="entry name" value="Aldehyde Dehydrogenase, Chain A, domain 2"/>
    <property type="match status" value="1"/>
</dbReference>
<reference evidence="3" key="1">
    <citation type="journal article" date="2019" name="Int. J. Syst. Evol. Microbiol.">
        <title>The Global Catalogue of Microorganisms (GCM) 10K type strain sequencing project: providing services to taxonomists for standard genome sequencing and annotation.</title>
        <authorList>
            <consortium name="The Broad Institute Genomics Platform"/>
            <consortium name="The Broad Institute Genome Sequencing Center for Infectious Disease"/>
            <person name="Wu L."/>
            <person name="Ma J."/>
        </authorList>
    </citation>
    <scope>NUCLEOTIDE SEQUENCE [LARGE SCALE GENOMIC DNA]</scope>
    <source>
        <strain evidence="3">JCM 4816</strain>
    </source>
</reference>
<keyword evidence="3" id="KW-1185">Reference proteome</keyword>
<dbReference type="SUPFAM" id="SSF53720">
    <property type="entry name" value="ALDH-like"/>
    <property type="match status" value="1"/>
</dbReference>
<dbReference type="InterPro" id="IPR016163">
    <property type="entry name" value="Ald_DH_C"/>
</dbReference>
<feature type="region of interest" description="Disordered" evidence="1">
    <location>
        <begin position="96"/>
        <end position="125"/>
    </location>
</feature>
<accession>A0ABP6TJ72</accession>
<feature type="compositionally biased region" description="Basic residues" evidence="1">
    <location>
        <begin position="114"/>
        <end position="125"/>
    </location>
</feature>
<dbReference type="InterPro" id="IPR016161">
    <property type="entry name" value="Ald_DH/histidinol_DH"/>
</dbReference>